<accession>A0ACA9LTR2</accession>
<name>A0ACA9LTR2_9GLOM</name>
<sequence length="132" mass="14636">IYSEAFGIEIFLSFIKYSLDLIKNLSTISADLVVPIKYLILDSKNNSQLNVADALTYTLISDHPDGLSITIVVDRRGVALGVVYSSTESVKEVLKTRTGVYQSRKCGLWHKGTTLESIQELKKIKAVVMETP</sequence>
<proteinExistence type="predicted"/>
<gene>
    <name evidence="1" type="ORF">DHETER_LOCUS4815</name>
</gene>
<comment type="caution">
    <text evidence="1">The sequence shown here is derived from an EMBL/GenBank/DDBJ whole genome shotgun (WGS) entry which is preliminary data.</text>
</comment>
<dbReference type="Proteomes" id="UP000789702">
    <property type="component" value="Unassembled WGS sequence"/>
</dbReference>
<protein>
    <submittedName>
        <fullName evidence="1">3344_t:CDS:1</fullName>
    </submittedName>
</protein>
<evidence type="ECO:0000313" key="2">
    <source>
        <dbReference type="Proteomes" id="UP000789702"/>
    </source>
</evidence>
<organism evidence="1 2">
    <name type="scientific">Dentiscutata heterogama</name>
    <dbReference type="NCBI Taxonomy" id="1316150"/>
    <lineage>
        <taxon>Eukaryota</taxon>
        <taxon>Fungi</taxon>
        <taxon>Fungi incertae sedis</taxon>
        <taxon>Mucoromycota</taxon>
        <taxon>Glomeromycotina</taxon>
        <taxon>Glomeromycetes</taxon>
        <taxon>Diversisporales</taxon>
        <taxon>Gigasporaceae</taxon>
        <taxon>Dentiscutata</taxon>
    </lineage>
</organism>
<keyword evidence="2" id="KW-1185">Reference proteome</keyword>
<dbReference type="EMBL" id="CAJVPU010005006">
    <property type="protein sequence ID" value="CAG8541295.1"/>
    <property type="molecule type" value="Genomic_DNA"/>
</dbReference>
<evidence type="ECO:0000313" key="1">
    <source>
        <dbReference type="EMBL" id="CAG8541295.1"/>
    </source>
</evidence>
<reference evidence="1" key="1">
    <citation type="submission" date="2021-06" db="EMBL/GenBank/DDBJ databases">
        <authorList>
            <person name="Kallberg Y."/>
            <person name="Tangrot J."/>
            <person name="Rosling A."/>
        </authorList>
    </citation>
    <scope>NUCLEOTIDE SEQUENCE</scope>
    <source>
        <strain evidence="1">IL203A</strain>
    </source>
</reference>
<feature type="non-terminal residue" evidence="1">
    <location>
        <position position="1"/>
    </location>
</feature>